<dbReference type="InterPro" id="IPR050204">
    <property type="entry name" value="AraC_XylS_family_regulators"/>
</dbReference>
<dbReference type="PROSITE" id="PS01124">
    <property type="entry name" value="HTH_ARAC_FAMILY_2"/>
    <property type="match status" value="1"/>
</dbReference>
<dbReference type="Pfam" id="PF12833">
    <property type="entry name" value="HTH_18"/>
    <property type="match status" value="1"/>
</dbReference>
<keyword evidence="6" id="KW-1185">Reference proteome</keyword>
<evidence type="ECO:0000256" key="2">
    <source>
        <dbReference type="ARBA" id="ARBA00023125"/>
    </source>
</evidence>
<dbReference type="EMBL" id="SJKA01000005">
    <property type="protein sequence ID" value="TCC33337.1"/>
    <property type="molecule type" value="Genomic_DNA"/>
</dbReference>
<dbReference type="GO" id="GO:0003700">
    <property type="term" value="F:DNA-binding transcription factor activity"/>
    <property type="evidence" value="ECO:0007669"/>
    <property type="project" value="InterPro"/>
</dbReference>
<keyword evidence="1" id="KW-0805">Transcription regulation</keyword>
<dbReference type="InterPro" id="IPR018060">
    <property type="entry name" value="HTH_AraC"/>
</dbReference>
<dbReference type="PANTHER" id="PTHR46796:SF15">
    <property type="entry name" value="BLL1074 PROTEIN"/>
    <property type="match status" value="1"/>
</dbReference>
<organism evidence="5 6">
    <name type="scientific">Kribbella sindirgiensis</name>
    <dbReference type="NCBI Taxonomy" id="1124744"/>
    <lineage>
        <taxon>Bacteria</taxon>
        <taxon>Bacillati</taxon>
        <taxon>Actinomycetota</taxon>
        <taxon>Actinomycetes</taxon>
        <taxon>Propionibacteriales</taxon>
        <taxon>Kribbellaceae</taxon>
        <taxon>Kribbella</taxon>
    </lineage>
</organism>
<protein>
    <submittedName>
        <fullName evidence="5">AraC family transcriptional regulator</fullName>
    </submittedName>
</protein>
<evidence type="ECO:0000313" key="5">
    <source>
        <dbReference type="EMBL" id="TCC33337.1"/>
    </source>
</evidence>
<sequence length="290" mass="31323">MTGSAHATTSYATRPVHPALRPYVGDVIGYAYNADPPDLHRGLPSRYLTLVVTLDDPLGVAWPGSPVEKYDALVGGLHSTAVQIGQTPSRAGVQLSLAPAAARVLFGLPPGELASAVVGLDDVLGRPARELTEHLRAEASWSTRFDVLEDMLLRWLGARRPSAARPELDWAWQRLCASSGAIGVQELATEVGWSRRHLTDRFTSEFGLPPKVASRVLRFERVTSYLRGHPRTRLSELSAAAGYADQSHLTREFRAIAGCSPRQWMTEELPSLPGNPQVAAIVPASSAGSH</sequence>
<dbReference type="Gene3D" id="1.10.10.60">
    <property type="entry name" value="Homeodomain-like"/>
    <property type="match status" value="1"/>
</dbReference>
<dbReference type="InterPro" id="IPR009057">
    <property type="entry name" value="Homeodomain-like_sf"/>
</dbReference>
<keyword evidence="2" id="KW-0238">DNA-binding</keyword>
<gene>
    <name evidence="5" type="ORF">E0H50_15200</name>
</gene>
<evidence type="ECO:0000313" key="6">
    <source>
        <dbReference type="Proteomes" id="UP000292695"/>
    </source>
</evidence>
<proteinExistence type="predicted"/>
<reference evidence="5 6" key="1">
    <citation type="submission" date="2019-02" db="EMBL/GenBank/DDBJ databases">
        <title>Kribbella capetownensis sp. nov. and Kribbella speibonae sp. nov., isolated from soil.</title>
        <authorList>
            <person name="Curtis S.M."/>
            <person name="Norton I."/>
            <person name="Everest G.J."/>
            <person name="Meyers P.R."/>
        </authorList>
    </citation>
    <scope>NUCLEOTIDE SEQUENCE [LARGE SCALE GENOMIC DNA]</scope>
    <source>
        <strain evidence="5 6">DSM 27082</strain>
    </source>
</reference>
<dbReference type="GO" id="GO:0043565">
    <property type="term" value="F:sequence-specific DNA binding"/>
    <property type="evidence" value="ECO:0007669"/>
    <property type="project" value="InterPro"/>
</dbReference>
<dbReference type="Proteomes" id="UP000292695">
    <property type="component" value="Unassembled WGS sequence"/>
</dbReference>
<evidence type="ECO:0000256" key="3">
    <source>
        <dbReference type="ARBA" id="ARBA00023163"/>
    </source>
</evidence>
<evidence type="ECO:0000256" key="1">
    <source>
        <dbReference type="ARBA" id="ARBA00023015"/>
    </source>
</evidence>
<dbReference type="OrthoDB" id="2559672at2"/>
<dbReference type="AlphaFoldDB" id="A0A4R0IKR3"/>
<evidence type="ECO:0000259" key="4">
    <source>
        <dbReference type="PROSITE" id="PS01124"/>
    </source>
</evidence>
<dbReference type="RefSeq" id="WP_131288668.1">
    <property type="nucleotide sequence ID" value="NZ_SJKA01000005.1"/>
</dbReference>
<name>A0A4R0IKR3_9ACTN</name>
<keyword evidence="3" id="KW-0804">Transcription</keyword>
<dbReference type="SMART" id="SM00342">
    <property type="entry name" value="HTH_ARAC"/>
    <property type="match status" value="1"/>
</dbReference>
<feature type="domain" description="HTH araC/xylS-type" evidence="4">
    <location>
        <begin position="184"/>
        <end position="267"/>
    </location>
</feature>
<comment type="caution">
    <text evidence="5">The sequence shown here is derived from an EMBL/GenBank/DDBJ whole genome shotgun (WGS) entry which is preliminary data.</text>
</comment>
<dbReference type="PANTHER" id="PTHR46796">
    <property type="entry name" value="HTH-TYPE TRANSCRIPTIONAL ACTIVATOR RHAS-RELATED"/>
    <property type="match status" value="1"/>
</dbReference>
<dbReference type="SUPFAM" id="SSF46689">
    <property type="entry name" value="Homeodomain-like"/>
    <property type="match status" value="1"/>
</dbReference>
<accession>A0A4R0IKR3</accession>